<gene>
    <name evidence="1" type="ORF">DSM5745_09956</name>
</gene>
<comment type="caution">
    <text evidence="1">The sequence shown here is derived from an EMBL/GenBank/DDBJ whole genome shotgun (WGS) entry which is preliminary data.</text>
</comment>
<accession>A0A3D8QRW7</accession>
<dbReference type="OrthoDB" id="4646997at2759"/>
<dbReference type="GeneID" id="38120326"/>
<keyword evidence="2" id="KW-1185">Reference proteome</keyword>
<evidence type="ECO:0000313" key="1">
    <source>
        <dbReference type="EMBL" id="RDW64545.1"/>
    </source>
</evidence>
<name>A0A3D8QRW7_9EURO</name>
<dbReference type="Proteomes" id="UP000256690">
    <property type="component" value="Unassembled WGS sequence"/>
</dbReference>
<reference evidence="1 2" key="1">
    <citation type="journal article" date="2018" name="IMA Fungus">
        <title>IMA Genome-F 9: Draft genome sequence of Annulohypoxylon stygium, Aspergillus mulundensis, Berkeleyomyces basicola (syn. Thielaviopsis basicola), Ceratocystis smalleyi, two Cercospora beticola strains, Coleophoma cylindrospora, Fusarium fracticaudum, Phialophora cf. hyalina, and Morchella septimelata.</title>
        <authorList>
            <person name="Wingfield B.D."/>
            <person name="Bills G.F."/>
            <person name="Dong Y."/>
            <person name="Huang W."/>
            <person name="Nel W.J."/>
            <person name="Swalarsk-Parry B.S."/>
            <person name="Vaghefi N."/>
            <person name="Wilken P.M."/>
            <person name="An Z."/>
            <person name="de Beer Z.W."/>
            <person name="De Vos L."/>
            <person name="Chen L."/>
            <person name="Duong T.A."/>
            <person name="Gao Y."/>
            <person name="Hammerbacher A."/>
            <person name="Kikkert J.R."/>
            <person name="Li Y."/>
            <person name="Li H."/>
            <person name="Li K."/>
            <person name="Li Q."/>
            <person name="Liu X."/>
            <person name="Ma X."/>
            <person name="Naidoo K."/>
            <person name="Pethybridge S.J."/>
            <person name="Sun J."/>
            <person name="Steenkamp E.T."/>
            <person name="van der Nest M.A."/>
            <person name="van Wyk S."/>
            <person name="Wingfield M.J."/>
            <person name="Xiong C."/>
            <person name="Yue Q."/>
            <person name="Zhang X."/>
        </authorList>
    </citation>
    <scope>NUCLEOTIDE SEQUENCE [LARGE SCALE GENOMIC DNA]</scope>
    <source>
        <strain evidence="1 2">DSM 5745</strain>
    </source>
</reference>
<organism evidence="1 2">
    <name type="scientific">Aspergillus mulundensis</name>
    <dbReference type="NCBI Taxonomy" id="1810919"/>
    <lineage>
        <taxon>Eukaryota</taxon>
        <taxon>Fungi</taxon>
        <taxon>Dikarya</taxon>
        <taxon>Ascomycota</taxon>
        <taxon>Pezizomycotina</taxon>
        <taxon>Eurotiomycetes</taxon>
        <taxon>Eurotiomycetidae</taxon>
        <taxon>Eurotiales</taxon>
        <taxon>Aspergillaceae</taxon>
        <taxon>Aspergillus</taxon>
        <taxon>Aspergillus subgen. Nidulantes</taxon>
    </lineage>
</organism>
<protein>
    <submittedName>
        <fullName evidence="1">Uncharacterized protein</fullName>
    </submittedName>
</protein>
<dbReference type="AlphaFoldDB" id="A0A3D8QRW7"/>
<proteinExistence type="predicted"/>
<dbReference type="STRING" id="1810919.A0A3D8QRW7"/>
<dbReference type="EMBL" id="PVWQ01000014">
    <property type="protein sequence ID" value="RDW64545.1"/>
    <property type="molecule type" value="Genomic_DNA"/>
</dbReference>
<sequence length="189" mass="20930">MQAPAAGLICLPAASDCGMSLGQVWAAMAMFKGHRRRRAILDGEEESEMDDDTDAVQPKRRKYTAFNESFVDSSTMQVGSSSPPYGSSRESSLSSVGYVDLNSHISELIPEDDTLRLATCAIRHILYFSSAQAPESSVVVELRDARTRIAATTGDEKQIVAVDDGGLCLRQRKRDMGFRFWRQRDDFNV</sequence>
<evidence type="ECO:0000313" key="2">
    <source>
        <dbReference type="Proteomes" id="UP000256690"/>
    </source>
</evidence>
<dbReference type="RefSeq" id="XP_026599704.1">
    <property type="nucleotide sequence ID" value="XM_026751972.1"/>
</dbReference>